<dbReference type="UniPathway" id="UPA00545">
    <property type="reaction ID" value="UER00823"/>
</dbReference>
<dbReference type="GO" id="GO:0030599">
    <property type="term" value="F:pectinesterase activity"/>
    <property type="evidence" value="ECO:0007669"/>
    <property type="project" value="TreeGrafter"/>
</dbReference>
<keyword evidence="1" id="KW-0732">Signal</keyword>
<gene>
    <name evidence="2" type="ORF">COCNU_07G004360</name>
</gene>
<dbReference type="SUPFAM" id="SSF51126">
    <property type="entry name" value="Pectin lyase-like"/>
    <property type="match status" value="1"/>
</dbReference>
<dbReference type="Gene3D" id="2.160.20.10">
    <property type="entry name" value="Single-stranded right-handed beta-helix, Pectin lyase-like"/>
    <property type="match status" value="1"/>
</dbReference>
<protein>
    <recommendedName>
        <fullName evidence="4">Pectinesterase</fullName>
    </recommendedName>
</protein>
<comment type="caution">
    <text evidence="2">The sequence shown here is derived from an EMBL/GenBank/DDBJ whole genome shotgun (WGS) entry which is preliminary data.</text>
</comment>
<reference evidence="2" key="1">
    <citation type="journal article" date="2017" name="Gigascience">
        <title>The genome draft of coconut (Cocos nucifera).</title>
        <authorList>
            <person name="Xiao Y."/>
            <person name="Xu P."/>
            <person name="Fan H."/>
            <person name="Baudouin L."/>
            <person name="Xia W."/>
            <person name="Bocs S."/>
            <person name="Xu J."/>
            <person name="Li Q."/>
            <person name="Guo A."/>
            <person name="Zhou L."/>
            <person name="Li J."/>
            <person name="Wu Y."/>
            <person name="Ma Z."/>
            <person name="Armero A."/>
            <person name="Issali A.E."/>
            <person name="Liu N."/>
            <person name="Peng M."/>
            <person name="Yang Y."/>
        </authorList>
    </citation>
    <scope>NUCLEOTIDE SEQUENCE</scope>
    <source>
        <tissue evidence="2">Spear leaf of Hainan Tall coconut</tissue>
    </source>
</reference>
<accession>A0A8K0IEY5</accession>
<feature type="signal peptide" evidence="1">
    <location>
        <begin position="1"/>
        <end position="24"/>
    </location>
</feature>
<evidence type="ECO:0000313" key="3">
    <source>
        <dbReference type="Proteomes" id="UP000797356"/>
    </source>
</evidence>
<dbReference type="EMBL" id="CM017878">
    <property type="protein sequence ID" value="KAG1354324.1"/>
    <property type="molecule type" value="Genomic_DNA"/>
</dbReference>
<evidence type="ECO:0000256" key="1">
    <source>
        <dbReference type="SAM" id="SignalP"/>
    </source>
</evidence>
<dbReference type="GO" id="GO:0045490">
    <property type="term" value="P:pectin catabolic process"/>
    <property type="evidence" value="ECO:0007669"/>
    <property type="project" value="UniProtKB-UniPathway"/>
</dbReference>
<keyword evidence="3" id="KW-1185">Reference proteome</keyword>
<organism evidence="2 3">
    <name type="scientific">Cocos nucifera</name>
    <name type="common">Coconut palm</name>
    <dbReference type="NCBI Taxonomy" id="13894"/>
    <lineage>
        <taxon>Eukaryota</taxon>
        <taxon>Viridiplantae</taxon>
        <taxon>Streptophyta</taxon>
        <taxon>Embryophyta</taxon>
        <taxon>Tracheophyta</taxon>
        <taxon>Spermatophyta</taxon>
        <taxon>Magnoliopsida</taxon>
        <taxon>Liliopsida</taxon>
        <taxon>Arecaceae</taxon>
        <taxon>Arecoideae</taxon>
        <taxon>Cocoseae</taxon>
        <taxon>Attaleinae</taxon>
        <taxon>Cocos</taxon>
    </lineage>
</organism>
<evidence type="ECO:0000313" key="2">
    <source>
        <dbReference type="EMBL" id="KAG1354324.1"/>
    </source>
</evidence>
<proteinExistence type="predicted"/>
<dbReference type="OrthoDB" id="1746926at2759"/>
<dbReference type="AlphaFoldDB" id="A0A8K0IEY5"/>
<dbReference type="InterPro" id="IPR012334">
    <property type="entry name" value="Pectin_lyas_fold"/>
</dbReference>
<evidence type="ECO:0008006" key="4">
    <source>
        <dbReference type="Google" id="ProtNLM"/>
    </source>
</evidence>
<dbReference type="InterPro" id="IPR011050">
    <property type="entry name" value="Pectin_lyase_fold/virulence"/>
</dbReference>
<dbReference type="PANTHER" id="PTHR31321">
    <property type="entry name" value="ACYL-COA THIOESTER HYDROLASE YBHC-RELATED"/>
    <property type="match status" value="1"/>
</dbReference>
<dbReference type="PANTHER" id="PTHR31321:SF134">
    <property type="entry name" value="PECTINESTERASE"/>
    <property type="match status" value="1"/>
</dbReference>
<feature type="chain" id="PRO_5035450172" description="Pectinesterase" evidence="1">
    <location>
        <begin position="25"/>
        <end position="169"/>
    </location>
</feature>
<dbReference type="Proteomes" id="UP000797356">
    <property type="component" value="Chromosome 7"/>
</dbReference>
<sequence length="169" mass="18590">MKRAFSHFIVVLVSAALHAHQVSGAANISKTINVDLNGGGDFETIQEAIDSVPASNNQWIRIHVSAGVYRIVLVLSGKRWRLCCKGTILLSMAVASLASRTHFMIKRDSTTSKSAILRARLTSYTEAANLSMRCGKKKTFDHSLFNQLEYLTISEFLDLSSLESESGLE</sequence>
<name>A0A8K0IEY5_COCNU</name>
<reference evidence="2" key="2">
    <citation type="submission" date="2019-07" db="EMBL/GenBank/DDBJ databases">
        <authorList>
            <person name="Yang Y."/>
            <person name="Bocs S."/>
            <person name="Baudouin L."/>
        </authorList>
    </citation>
    <scope>NUCLEOTIDE SEQUENCE</scope>
    <source>
        <tissue evidence="2">Spear leaf of Hainan Tall coconut</tissue>
    </source>
</reference>